<reference evidence="3" key="1">
    <citation type="submission" date="2013-08" db="EMBL/GenBank/DDBJ databases">
        <authorList>
            <person name="Mendez C."/>
            <person name="Richter M."/>
            <person name="Ferrer M."/>
            <person name="Sanchez J."/>
        </authorList>
    </citation>
    <scope>NUCLEOTIDE SEQUENCE</scope>
</reference>
<protein>
    <submittedName>
        <fullName evidence="3">Transposase Tn3 family protein</fullName>
    </submittedName>
</protein>
<dbReference type="EMBL" id="AUZX01001147">
    <property type="protein sequence ID" value="EQD79847.1"/>
    <property type="molecule type" value="Genomic_DNA"/>
</dbReference>
<dbReference type="GO" id="GO:0004803">
    <property type="term" value="F:transposase activity"/>
    <property type="evidence" value="ECO:0007669"/>
    <property type="project" value="InterPro"/>
</dbReference>
<evidence type="ECO:0000259" key="2">
    <source>
        <dbReference type="Pfam" id="PF01526"/>
    </source>
</evidence>
<dbReference type="Pfam" id="PF01526">
    <property type="entry name" value="DDE_Tnp_Tn3"/>
    <property type="match status" value="1"/>
</dbReference>
<comment type="caution">
    <text evidence="3">The sequence shown here is derived from an EMBL/GenBank/DDBJ whole genome shotgun (WGS) entry which is preliminary data.</text>
</comment>
<feature type="non-terminal residue" evidence="3">
    <location>
        <position position="1"/>
    </location>
</feature>
<dbReference type="GO" id="GO:0006313">
    <property type="term" value="P:DNA transposition"/>
    <property type="evidence" value="ECO:0007669"/>
    <property type="project" value="InterPro"/>
</dbReference>
<organism evidence="3">
    <name type="scientific">mine drainage metagenome</name>
    <dbReference type="NCBI Taxonomy" id="410659"/>
    <lineage>
        <taxon>unclassified sequences</taxon>
        <taxon>metagenomes</taxon>
        <taxon>ecological metagenomes</taxon>
    </lineage>
</organism>
<name>T1CC27_9ZZZZ</name>
<dbReference type="InterPro" id="IPR002513">
    <property type="entry name" value="Tn3_Tnp_DDE_dom"/>
</dbReference>
<dbReference type="AlphaFoldDB" id="T1CC27"/>
<feature type="domain" description="Tn3 transposase DDE" evidence="2">
    <location>
        <begin position="1"/>
        <end position="92"/>
    </location>
</feature>
<accession>T1CC27</accession>
<sequence length="124" mass="13231">YAYGTNTGIGAVAQGDHGHRESDIRYTARRYFTLEGARAVAVELANATFAARQSGIWGESTTTVASDSTHFRSYDQNLFTEWHSRYGGRGALLGTSSSSGRGSTGSPTQPEVNKHRGRTASGDA</sequence>
<reference evidence="3" key="2">
    <citation type="journal article" date="2014" name="ISME J.">
        <title>Microbial stratification in low pH oxic and suboxic macroscopic growths along an acid mine drainage.</title>
        <authorList>
            <person name="Mendez-Garcia C."/>
            <person name="Mesa V."/>
            <person name="Sprenger R.R."/>
            <person name="Richter M."/>
            <person name="Diez M.S."/>
            <person name="Solano J."/>
            <person name="Bargiela R."/>
            <person name="Golyshina O.V."/>
            <person name="Manteca A."/>
            <person name="Ramos J.L."/>
            <person name="Gallego J.R."/>
            <person name="Llorente I."/>
            <person name="Martins Dos Santos V.A."/>
            <person name="Jensen O.N."/>
            <person name="Pelaez A.I."/>
            <person name="Sanchez J."/>
            <person name="Ferrer M."/>
        </authorList>
    </citation>
    <scope>NUCLEOTIDE SEQUENCE</scope>
</reference>
<gene>
    <name evidence="3" type="ORF">B1A_01509</name>
</gene>
<evidence type="ECO:0000313" key="3">
    <source>
        <dbReference type="EMBL" id="EQD79847.1"/>
    </source>
</evidence>
<proteinExistence type="predicted"/>
<feature type="region of interest" description="Disordered" evidence="1">
    <location>
        <begin position="90"/>
        <end position="124"/>
    </location>
</feature>
<evidence type="ECO:0000256" key="1">
    <source>
        <dbReference type="SAM" id="MobiDB-lite"/>
    </source>
</evidence>
<feature type="compositionally biased region" description="Low complexity" evidence="1">
    <location>
        <begin position="92"/>
        <end position="106"/>
    </location>
</feature>